<evidence type="ECO:0000256" key="1">
    <source>
        <dbReference type="ARBA" id="ARBA00010982"/>
    </source>
</evidence>
<feature type="active site" description="Acyl-thioester intermediate" evidence="4">
    <location>
        <position position="91"/>
    </location>
</feature>
<evidence type="ECO:0000256" key="3">
    <source>
        <dbReference type="ARBA" id="ARBA00023315"/>
    </source>
</evidence>
<dbReference type="PROSITE" id="PS00098">
    <property type="entry name" value="THIOLASE_1"/>
    <property type="match status" value="1"/>
</dbReference>
<gene>
    <name evidence="8" type="primary">bktB</name>
    <name evidence="8" type="ORF">HZU72_20195</name>
</gene>
<evidence type="ECO:0000256" key="5">
    <source>
        <dbReference type="RuleBase" id="RU003557"/>
    </source>
</evidence>
<dbReference type="PROSITE" id="PS00099">
    <property type="entry name" value="THIOLASE_3"/>
    <property type="match status" value="1"/>
</dbReference>
<dbReference type="PROSITE" id="PS00737">
    <property type="entry name" value="THIOLASE_2"/>
    <property type="match status" value="1"/>
</dbReference>
<dbReference type="PANTHER" id="PTHR18919:SF107">
    <property type="entry name" value="ACETYL-COA ACETYLTRANSFERASE, CYTOSOLIC"/>
    <property type="match status" value="1"/>
</dbReference>
<reference evidence="8 9" key="1">
    <citation type="submission" date="2020-07" db="EMBL/GenBank/DDBJ databases">
        <title>Halomonas sp. QX-2 draft genome sequence.</title>
        <authorList>
            <person name="Qiu X."/>
        </authorList>
    </citation>
    <scope>NUCLEOTIDE SEQUENCE [LARGE SCALE GENOMIC DNA]</scope>
    <source>
        <strain evidence="8 9">QX-2</strain>
    </source>
</reference>
<dbReference type="Pfam" id="PF02803">
    <property type="entry name" value="Thiolase_C"/>
    <property type="match status" value="1"/>
</dbReference>
<proteinExistence type="inferred from homology"/>
<dbReference type="EMBL" id="JACCGK010000021">
    <property type="protein sequence ID" value="NYT74717.1"/>
    <property type="molecule type" value="Genomic_DNA"/>
</dbReference>
<dbReference type="InterPro" id="IPR020613">
    <property type="entry name" value="Thiolase_CS"/>
</dbReference>
<evidence type="ECO:0000313" key="8">
    <source>
        <dbReference type="EMBL" id="NYT74717.1"/>
    </source>
</evidence>
<keyword evidence="9" id="KW-1185">Reference proteome</keyword>
<feature type="active site" description="Proton acceptor" evidence="4">
    <location>
        <position position="351"/>
    </location>
</feature>
<organism evidence="8 9">
    <name type="scientific">Vreelandella sedimenti</name>
    <dbReference type="NCBI Taxonomy" id="2729618"/>
    <lineage>
        <taxon>Bacteria</taxon>
        <taxon>Pseudomonadati</taxon>
        <taxon>Pseudomonadota</taxon>
        <taxon>Gammaproteobacteria</taxon>
        <taxon>Oceanospirillales</taxon>
        <taxon>Halomonadaceae</taxon>
        <taxon>Vreelandella</taxon>
    </lineage>
</organism>
<evidence type="ECO:0000313" key="9">
    <source>
        <dbReference type="Proteomes" id="UP000520876"/>
    </source>
</evidence>
<evidence type="ECO:0000256" key="2">
    <source>
        <dbReference type="ARBA" id="ARBA00022679"/>
    </source>
</evidence>
<comment type="similarity">
    <text evidence="1 5">Belongs to the thiolase-like superfamily. Thiolase family.</text>
</comment>
<dbReference type="InterPro" id="IPR020615">
    <property type="entry name" value="Thiolase_acyl_enz_int_AS"/>
</dbReference>
<protein>
    <submittedName>
        <fullName evidence="8">Beta-ketothiolase BktB</fullName>
    </submittedName>
</protein>
<dbReference type="GO" id="GO:0044281">
    <property type="term" value="P:small molecule metabolic process"/>
    <property type="evidence" value="ECO:0007669"/>
    <property type="project" value="UniProtKB-ARBA"/>
</dbReference>
<dbReference type="CDD" id="cd00751">
    <property type="entry name" value="thiolase"/>
    <property type="match status" value="1"/>
</dbReference>
<evidence type="ECO:0000259" key="6">
    <source>
        <dbReference type="Pfam" id="PF00108"/>
    </source>
</evidence>
<dbReference type="InterPro" id="IPR020610">
    <property type="entry name" value="Thiolase_AS"/>
</dbReference>
<dbReference type="Proteomes" id="UP000520876">
    <property type="component" value="Unassembled WGS sequence"/>
</dbReference>
<sequence>MRLDEVVILGGARTAIGSFGGSLSTMAPFELGAITAKEALRRAGVEGGDIDHSVYGHIITTGPQDAYLARHIALEAGVPKEAGAFNVNRLCGSGVQAVVSAAQQIATGDSRLALAGGAESMSRGAYLLPPQARNGVRMGDVNVQDLTLGILSDPFGSGHMGCTAENIAKQYGLSREQLDQFALESHQKAGRAIAEGRFDDQIVAVEVSRGKQTVHFSRDEHVRDGVQLSDLARLKPTFQKDGLVTAGNASGINDGAATLVLAHANEATQRALAPRAHLRVATTAGVDPTLMGLGPIPAVKRCLQQAGLSINDIDVIESNEAFAAQAMAVAETLGFPLAKLNPNGGAVALGHPVGATGAILILKALHELERINGRYGLITLCIGGGQGIALLIERSKSIATKTVL</sequence>
<dbReference type="InterPro" id="IPR020616">
    <property type="entry name" value="Thiolase_N"/>
</dbReference>
<dbReference type="SUPFAM" id="SSF53901">
    <property type="entry name" value="Thiolase-like"/>
    <property type="match status" value="2"/>
</dbReference>
<evidence type="ECO:0000256" key="4">
    <source>
        <dbReference type="PIRSR" id="PIRSR000429-1"/>
    </source>
</evidence>
<dbReference type="NCBIfam" id="TIGR01930">
    <property type="entry name" value="AcCoA-C-Actrans"/>
    <property type="match status" value="1"/>
</dbReference>
<feature type="active site" description="Proton acceptor" evidence="4">
    <location>
        <position position="381"/>
    </location>
</feature>
<evidence type="ECO:0000259" key="7">
    <source>
        <dbReference type="Pfam" id="PF02803"/>
    </source>
</evidence>
<dbReference type="FunFam" id="3.40.47.10:FF:000010">
    <property type="entry name" value="Acetyl-CoA acetyltransferase (Thiolase)"/>
    <property type="match status" value="1"/>
</dbReference>
<name>A0A7Z0NAN7_9GAMM</name>
<dbReference type="InterPro" id="IPR002155">
    <property type="entry name" value="Thiolase"/>
</dbReference>
<dbReference type="Pfam" id="PF00108">
    <property type="entry name" value="Thiolase_N"/>
    <property type="match status" value="1"/>
</dbReference>
<accession>A0A7Z0NAN7</accession>
<dbReference type="GO" id="GO:0003988">
    <property type="term" value="F:acetyl-CoA C-acyltransferase activity"/>
    <property type="evidence" value="ECO:0007669"/>
    <property type="project" value="UniProtKB-ARBA"/>
</dbReference>
<dbReference type="NCBIfam" id="NF006552">
    <property type="entry name" value="PRK09051.1"/>
    <property type="match status" value="1"/>
</dbReference>
<dbReference type="Gene3D" id="3.40.47.10">
    <property type="match status" value="2"/>
</dbReference>
<feature type="domain" description="Thiolase N-terminal" evidence="6">
    <location>
        <begin position="6"/>
        <end position="263"/>
    </location>
</feature>
<keyword evidence="3 5" id="KW-0012">Acyltransferase</keyword>
<dbReference type="InterPro" id="IPR016039">
    <property type="entry name" value="Thiolase-like"/>
</dbReference>
<feature type="domain" description="Thiolase C-terminal" evidence="7">
    <location>
        <begin position="273"/>
        <end position="394"/>
    </location>
</feature>
<keyword evidence="2 5" id="KW-0808">Transferase</keyword>
<dbReference type="InterPro" id="IPR020617">
    <property type="entry name" value="Thiolase_C"/>
</dbReference>
<comment type="caution">
    <text evidence="8">The sequence shown here is derived from an EMBL/GenBank/DDBJ whole genome shotgun (WGS) entry which is preliminary data.</text>
</comment>
<dbReference type="AlphaFoldDB" id="A0A7Z0NAN7"/>
<dbReference type="PIRSF" id="PIRSF000429">
    <property type="entry name" value="Ac-CoA_Ac_transf"/>
    <property type="match status" value="1"/>
</dbReference>
<dbReference type="RefSeq" id="WP_180095316.1">
    <property type="nucleotide sequence ID" value="NZ_CAXAZJ010000004.1"/>
</dbReference>
<dbReference type="PANTHER" id="PTHR18919">
    <property type="entry name" value="ACETYL-COA C-ACYLTRANSFERASE"/>
    <property type="match status" value="1"/>
</dbReference>